<name>A0A211YXB9_9PROT</name>
<reference evidence="3" key="1">
    <citation type="submission" date="2017-05" db="EMBL/GenBank/DDBJ databases">
        <authorList>
            <person name="Macchi M."/>
            <person name="Festa S."/>
            <person name="Coppotelli B.M."/>
            <person name="Morelli I.S."/>
        </authorList>
    </citation>
    <scope>NUCLEOTIDE SEQUENCE [LARGE SCALE GENOMIC DNA]</scope>
    <source>
        <strain evidence="3">I</strain>
    </source>
</reference>
<organism evidence="2 3">
    <name type="scientific">Inquilinus limosus</name>
    <dbReference type="NCBI Taxonomy" id="171674"/>
    <lineage>
        <taxon>Bacteria</taxon>
        <taxon>Pseudomonadati</taxon>
        <taxon>Pseudomonadota</taxon>
        <taxon>Alphaproteobacteria</taxon>
        <taxon>Rhodospirillales</taxon>
        <taxon>Rhodospirillaceae</taxon>
        <taxon>Inquilinus</taxon>
    </lineage>
</organism>
<dbReference type="EMBL" id="NHON01000146">
    <property type="protein sequence ID" value="OWJ57629.1"/>
    <property type="molecule type" value="Genomic_DNA"/>
</dbReference>
<evidence type="ECO:0000313" key="3">
    <source>
        <dbReference type="Proteomes" id="UP000196655"/>
    </source>
</evidence>
<proteinExistence type="predicted"/>
<feature type="region of interest" description="Disordered" evidence="1">
    <location>
        <begin position="181"/>
        <end position="208"/>
    </location>
</feature>
<evidence type="ECO:0000256" key="1">
    <source>
        <dbReference type="SAM" id="MobiDB-lite"/>
    </source>
</evidence>
<gene>
    <name evidence="2" type="ORF">BWR60_34080</name>
</gene>
<accession>A0A211YXB9</accession>
<sequence>MDEAQTDLESEAPLAPAEERAARHLRLLARMAEIQIEVAEAARTEAVEAPQPGVDYCQRIAVIARSLRLTLLLEQTMGEARREERRRAAGRQVAVTQGDRSHRVFLAVAAAVGETAESEAEDARLCHEVREYLERPEVAERVESCPAPAMVAELCRQYGLPVEPEEWLAVADAALEQLGFLAPADDPPEDLPAPRSAPGRRSRPPDTG</sequence>
<dbReference type="RefSeq" id="WP_179222063.1">
    <property type="nucleotide sequence ID" value="NZ_NHON01000146.1"/>
</dbReference>
<evidence type="ECO:0000313" key="2">
    <source>
        <dbReference type="EMBL" id="OWJ57629.1"/>
    </source>
</evidence>
<comment type="caution">
    <text evidence="2">The sequence shown here is derived from an EMBL/GenBank/DDBJ whole genome shotgun (WGS) entry which is preliminary data.</text>
</comment>
<protein>
    <submittedName>
        <fullName evidence="2">Uncharacterized protein</fullName>
    </submittedName>
</protein>
<dbReference type="Proteomes" id="UP000196655">
    <property type="component" value="Unassembled WGS sequence"/>
</dbReference>
<dbReference type="AlphaFoldDB" id="A0A211YXB9"/>
<keyword evidence="3" id="KW-1185">Reference proteome</keyword>